<dbReference type="InterPro" id="IPR011011">
    <property type="entry name" value="Znf_FYVE_PHD"/>
</dbReference>
<keyword evidence="7 10" id="KW-0539">Nucleus</keyword>
<dbReference type="InterPro" id="IPR019787">
    <property type="entry name" value="Znf_PHD-finger"/>
</dbReference>
<keyword evidence="6" id="KW-0862">Zinc</keyword>
<dbReference type="PROSITE" id="PS50016">
    <property type="entry name" value="ZF_PHD_2"/>
    <property type="match status" value="1"/>
</dbReference>
<dbReference type="InterPro" id="IPR016024">
    <property type="entry name" value="ARM-type_fold"/>
</dbReference>
<keyword evidence="13" id="KW-1185">Reference proteome</keyword>
<evidence type="ECO:0000256" key="10">
    <source>
        <dbReference type="RuleBase" id="RU364107"/>
    </source>
</evidence>
<gene>
    <name evidence="12" type="ORF">TSUD_275740</name>
</gene>
<evidence type="ECO:0000256" key="7">
    <source>
        <dbReference type="ARBA" id="ARBA00023242"/>
    </source>
</evidence>
<dbReference type="PANTHER" id="PTHR21704">
    <property type="entry name" value="NIPPED-B-LIKE PROTEIN DELANGIN SCC2-RELATED"/>
    <property type="match status" value="1"/>
</dbReference>
<dbReference type="CDD" id="cd23958">
    <property type="entry name" value="SCC2"/>
    <property type="match status" value="1"/>
</dbReference>
<dbReference type="PROSITE" id="PS01359">
    <property type="entry name" value="ZF_PHD_1"/>
    <property type="match status" value="1"/>
</dbReference>
<dbReference type="GO" id="GO:1990414">
    <property type="term" value="P:replication-born double-strand break repair via sister chromatid exchange"/>
    <property type="evidence" value="ECO:0007669"/>
    <property type="project" value="TreeGrafter"/>
</dbReference>
<dbReference type="GO" id="GO:0071169">
    <property type="term" value="P:establishment of protein localization to chromatin"/>
    <property type="evidence" value="ECO:0007669"/>
    <property type="project" value="TreeGrafter"/>
</dbReference>
<evidence type="ECO:0000259" key="11">
    <source>
        <dbReference type="PROSITE" id="PS50016"/>
    </source>
</evidence>
<accession>A0A2Z6MZP1</accession>
<keyword evidence="8 10" id="KW-0131">Cell cycle</keyword>
<evidence type="ECO:0000256" key="2">
    <source>
        <dbReference type="ARBA" id="ARBA00009252"/>
    </source>
</evidence>
<reference evidence="13" key="1">
    <citation type="journal article" date="2017" name="Front. Plant Sci.">
        <title>Climate Clever Clovers: New Paradigm to Reduce the Environmental Footprint of Ruminants by Breeding Low Methanogenic Forages Utilizing Haplotype Variation.</title>
        <authorList>
            <person name="Kaur P."/>
            <person name="Appels R."/>
            <person name="Bayer P.E."/>
            <person name="Keeble-Gagnere G."/>
            <person name="Wang J."/>
            <person name="Hirakawa H."/>
            <person name="Shirasawa K."/>
            <person name="Vercoe P."/>
            <person name="Stefanova K."/>
            <person name="Durmic Z."/>
            <person name="Nichols P."/>
            <person name="Revell C."/>
            <person name="Isobe S.N."/>
            <person name="Edwards D."/>
            <person name="Erskine W."/>
        </authorList>
    </citation>
    <scope>NUCLEOTIDE SEQUENCE [LARGE SCALE GENOMIC DNA]</scope>
    <source>
        <strain evidence="13">cv. Daliak</strain>
    </source>
</reference>
<dbReference type="FunFam" id="1.25.10.10:FF:000697">
    <property type="entry name" value="Sister chromatid cohesion protein"/>
    <property type="match status" value="1"/>
</dbReference>
<evidence type="ECO:0000256" key="9">
    <source>
        <dbReference type="PROSITE-ProRule" id="PRU00146"/>
    </source>
</evidence>
<dbReference type="EMBL" id="DF973389">
    <property type="protein sequence ID" value="GAU29155.1"/>
    <property type="molecule type" value="Genomic_DNA"/>
</dbReference>
<dbReference type="GO" id="GO:0008270">
    <property type="term" value="F:zinc ion binding"/>
    <property type="evidence" value="ECO:0007669"/>
    <property type="project" value="UniProtKB-KW"/>
</dbReference>
<organism evidence="12 13">
    <name type="scientific">Trifolium subterraneum</name>
    <name type="common">Subterranean clover</name>
    <dbReference type="NCBI Taxonomy" id="3900"/>
    <lineage>
        <taxon>Eukaryota</taxon>
        <taxon>Viridiplantae</taxon>
        <taxon>Streptophyta</taxon>
        <taxon>Embryophyta</taxon>
        <taxon>Tracheophyta</taxon>
        <taxon>Spermatophyta</taxon>
        <taxon>Magnoliopsida</taxon>
        <taxon>eudicotyledons</taxon>
        <taxon>Gunneridae</taxon>
        <taxon>Pentapetalae</taxon>
        <taxon>rosids</taxon>
        <taxon>fabids</taxon>
        <taxon>Fabales</taxon>
        <taxon>Fabaceae</taxon>
        <taxon>Papilionoideae</taxon>
        <taxon>50 kb inversion clade</taxon>
        <taxon>NPAAA clade</taxon>
        <taxon>Hologalegina</taxon>
        <taxon>IRL clade</taxon>
        <taxon>Trifolieae</taxon>
        <taxon>Trifolium</taxon>
    </lineage>
</organism>
<evidence type="ECO:0000313" key="12">
    <source>
        <dbReference type="EMBL" id="GAU29155.1"/>
    </source>
</evidence>
<dbReference type="InterPro" id="IPR019786">
    <property type="entry name" value="Zinc_finger_PHD-type_CS"/>
</dbReference>
<dbReference type="Pfam" id="PF12830">
    <property type="entry name" value="Nipped-B_C"/>
    <property type="match status" value="1"/>
</dbReference>
<dbReference type="GO" id="GO:0061775">
    <property type="term" value="F:cohesin loader activity"/>
    <property type="evidence" value="ECO:0007669"/>
    <property type="project" value="InterPro"/>
</dbReference>
<dbReference type="InterPro" id="IPR026003">
    <property type="entry name" value="Cohesin_HEAT"/>
</dbReference>
<dbReference type="Proteomes" id="UP000242715">
    <property type="component" value="Unassembled WGS sequence"/>
</dbReference>
<dbReference type="SUPFAM" id="SSF57903">
    <property type="entry name" value="FYVE/PHD zinc finger"/>
    <property type="match status" value="1"/>
</dbReference>
<comment type="subcellular location">
    <subcellularLocation>
        <location evidence="1 10">Nucleus</location>
    </subcellularLocation>
</comment>
<dbReference type="Pfam" id="PF00628">
    <property type="entry name" value="PHD"/>
    <property type="match status" value="1"/>
</dbReference>
<dbReference type="PANTHER" id="PTHR21704:SF18">
    <property type="entry name" value="NIPPED-B-LIKE PROTEIN"/>
    <property type="match status" value="1"/>
</dbReference>
<dbReference type="OrthoDB" id="418242at2759"/>
<evidence type="ECO:0000256" key="3">
    <source>
        <dbReference type="ARBA" id="ARBA00022723"/>
    </source>
</evidence>
<dbReference type="GO" id="GO:0090694">
    <property type="term" value="C:Scc2-Scc4 cohesin loading complex"/>
    <property type="evidence" value="ECO:0007669"/>
    <property type="project" value="TreeGrafter"/>
</dbReference>
<dbReference type="InterPro" id="IPR011989">
    <property type="entry name" value="ARM-like"/>
</dbReference>
<comment type="similarity">
    <text evidence="2 10">Belongs to the SCC2/Nipped-B family.</text>
</comment>
<evidence type="ECO:0000313" key="13">
    <source>
        <dbReference type="Proteomes" id="UP000242715"/>
    </source>
</evidence>
<dbReference type="InterPro" id="IPR024986">
    <property type="entry name" value="Nipped-B_C"/>
</dbReference>
<dbReference type="InterPro" id="IPR001965">
    <property type="entry name" value="Znf_PHD"/>
</dbReference>
<evidence type="ECO:0000256" key="8">
    <source>
        <dbReference type="ARBA" id="ARBA00023306"/>
    </source>
</evidence>
<protein>
    <recommendedName>
        <fullName evidence="10">Sister chromatid cohesion protein</fullName>
    </recommendedName>
</protein>
<dbReference type="CDD" id="cd15489">
    <property type="entry name" value="PHD_SF"/>
    <property type="match status" value="1"/>
</dbReference>
<name>A0A2Z6MZP1_TRISU</name>
<dbReference type="GO" id="GO:0140588">
    <property type="term" value="P:chromatin looping"/>
    <property type="evidence" value="ECO:0007669"/>
    <property type="project" value="InterPro"/>
</dbReference>
<keyword evidence="4 10" id="KW-0677">Repeat</keyword>
<keyword evidence="3" id="KW-0479">Metal-binding</keyword>
<dbReference type="SUPFAM" id="SSF48371">
    <property type="entry name" value="ARM repeat"/>
    <property type="match status" value="2"/>
</dbReference>
<dbReference type="GO" id="GO:0034087">
    <property type="term" value="P:establishment of mitotic sister chromatid cohesion"/>
    <property type="evidence" value="ECO:0007669"/>
    <property type="project" value="TreeGrafter"/>
</dbReference>
<dbReference type="Gene3D" id="3.30.40.10">
    <property type="entry name" value="Zinc/RING finger domain, C3HC4 (zinc finger)"/>
    <property type="match status" value="1"/>
</dbReference>
<proteinExistence type="inferred from homology"/>
<evidence type="ECO:0000256" key="4">
    <source>
        <dbReference type="ARBA" id="ARBA00022737"/>
    </source>
</evidence>
<evidence type="ECO:0000256" key="6">
    <source>
        <dbReference type="ARBA" id="ARBA00022833"/>
    </source>
</evidence>
<evidence type="ECO:0000256" key="5">
    <source>
        <dbReference type="ARBA" id="ARBA00022771"/>
    </source>
</evidence>
<sequence>MNSSTNSDAVTAAESLSDHRGISMSNTIHSEIASCLPLPTLPVFCGASDQDLRLFDSPLLLNRVDILSQSSKIAEMLRNTDVSYLNLRDDAKAVSYNYVEPLELHDEVFRCNPEAFECSAAGPVKEKISGSALPEKKLSESSFSVPSQTQKDYNATHSRQLDNFSTNDISTLSSKKSKVKKKAGNGLSIAPDPAELQDASIGRFREFLEDLCSKAESNSDHQDEAVEWLPLPLSDLRTLVNEIMSIREKKLLHLVPVEFLVRLLKVLDHQIHRAEGLSIEDCDNSNSEQVSSLLAALESIHAALAVMAHTDMPKQLYKEEVIERILEFSRHQIMDVMCACDPSYRALYRPSENTALEVDDEENDAEYGSASKKRQVVYCSWTTQGFVVNREAIGLLSVIFYLYTQHRTYVLDEMLHLLWKLPHSKRALRNYHIREDEQRQIQMITALLIQLIHCSANLPDTLRQASSGNSVLEVSVDASYPTKCREAVREACCLFWSRVLQRLASVKTQDASELKSVMENLVTDLLTTLNLPEYPASASILEVLCAILINNAGSNSKDFAARSMAIDILGTIAARLKRDAVICSREKFWVLQDLLGENAAPRHYPKDTCCICLGGRIENLFICSGCNRLFHADCLDIKENEVPNRNWYCHMCICSKQLLVLQSYCNSQRKDDVKKNRNVSMDESAFSNHEIVQQLLLNYLQDVTSADDLHIFICWFYLCAWYKNDPKSQQKPIYYFARMKSRTIIRDSGTVSSMLTRDSIKKITLALGQKSSFSRGFDKIFHTLLVSLKENSPVIRAKALRAVSIIVEADPEVLGDKHVQTSVEGRFCDSAISVREAALELVGRHIASHPDVGFKYFEKITERIKDTGVSVRKRAIKIIRDMCSSNANFSEFTRACTEIISRVIDDESSIQDLVCKTFYEFWFEEPSASQTQVFGDGSTVPLEVAKKTEQIVEMLKRMPNNQLLVTVIKRNLTLDFLPQSTKAIGVNPVSLVTVRKRCELICKCLLEKILQVEEMNSNEAEKHVLPYVLVLHAFCLVDPTLCAPDSNPSQFVITLQPYLKTQVDNSMVAQLLESIIFIIDAVLPLLRKLPLNIVEELEQDLTQMIRRHSFLTVVHACIKCLCSMSKIAGKGATAVEHLIQVFFKCLEDTQAVVNKQQVGRSLFSLGLLIRYGNCLFASSGNELVDVKRSLGLLMKYLAVDDCTLQVRSLQALGYVLIARPEYMLENDIGKILEGTLSNVANERIKIQALQNMFEYLLDAESKMGTDKVDGNVPGHLVGAGQSVPVAAGAGDTNICGGIIQLYWDNILGRCLDLNEHVRQSALKIVEVVLRQGLVHPITCVPHLIALETDPLEPNSKLAHHLLMNMNEKYPAFFESRLGDGLQMSFMFMQSICVSPNENVDHKTQSKIPVSGKGKPQADSLTQSRVGVSRIYKLIRGNRISRNKFMSSIVRKFDNPRWNKFVIAFLMYCTEVLALLPFTAPDEPLYLIYAINRIVQVRAGPLEANFKAWSSSLLRSEVDGTPHGNGMYPQAPDVPIHTTHVQSMDLNGTFQQNVDVQPYLNDMTSVDLNGTNHQLPDYPLSHNSRSKVKLHAAGFADSFTFSKDDLEKIQADCLSAIALQLLLKLKRHLKIVYSLDDARCQEFKNALKEDTVDYSLYTANIKRKRQTPRKVRKSGPMVGANIDEDDDEDWAGGMRNINFSGGRRTSLRNSRQY</sequence>
<feature type="domain" description="PHD-type" evidence="11">
    <location>
        <begin position="606"/>
        <end position="655"/>
    </location>
</feature>
<keyword evidence="5 9" id="KW-0863">Zinc-finger</keyword>
<dbReference type="GO" id="GO:0003682">
    <property type="term" value="F:chromatin binding"/>
    <property type="evidence" value="ECO:0007669"/>
    <property type="project" value="TreeGrafter"/>
</dbReference>
<dbReference type="GO" id="GO:0010468">
    <property type="term" value="P:regulation of gene expression"/>
    <property type="evidence" value="ECO:0007669"/>
    <property type="project" value="InterPro"/>
</dbReference>
<dbReference type="InterPro" id="IPR033031">
    <property type="entry name" value="Scc2/Nipped-B"/>
</dbReference>
<dbReference type="InterPro" id="IPR013083">
    <property type="entry name" value="Znf_RING/FYVE/PHD"/>
</dbReference>
<evidence type="ECO:0000256" key="1">
    <source>
        <dbReference type="ARBA" id="ARBA00004123"/>
    </source>
</evidence>
<dbReference type="SMART" id="SM00249">
    <property type="entry name" value="PHD"/>
    <property type="match status" value="1"/>
</dbReference>
<dbReference type="Pfam" id="PF12765">
    <property type="entry name" value="Cohesin_HEAT"/>
    <property type="match status" value="1"/>
</dbReference>
<dbReference type="Gene3D" id="1.25.10.10">
    <property type="entry name" value="Leucine-rich Repeat Variant"/>
    <property type="match status" value="1"/>
</dbReference>